<dbReference type="GO" id="GO:0120015">
    <property type="term" value="F:sterol transfer activity"/>
    <property type="evidence" value="ECO:0007669"/>
    <property type="project" value="UniProtKB-ARBA"/>
</dbReference>
<comment type="subcellular location">
    <subcellularLocation>
        <location evidence="1">Cell membrane</location>
    </subcellularLocation>
    <subcellularLocation>
        <location evidence="2">Cytoplasm</location>
        <location evidence="2">Cytosol</location>
    </subcellularLocation>
    <subcellularLocation>
        <location evidence="3">Endoplasmic reticulum membrane</location>
    </subcellularLocation>
</comment>
<dbReference type="PANTHER" id="PTHR10972:SF76">
    <property type="entry name" value="OXYSTEROL-BINDING PROTEIN-RELATED PROTEIN 6"/>
    <property type="match status" value="1"/>
</dbReference>
<feature type="region of interest" description="Disordered" evidence="15">
    <location>
        <begin position="493"/>
        <end position="522"/>
    </location>
</feature>
<dbReference type="CDD" id="cd13287">
    <property type="entry name" value="PH_ORP3_ORP6_ORP7"/>
    <property type="match status" value="1"/>
</dbReference>
<dbReference type="InterPro" id="IPR037239">
    <property type="entry name" value="OSBP_sf"/>
</dbReference>
<evidence type="ECO:0000256" key="4">
    <source>
        <dbReference type="ARBA" id="ARBA00008842"/>
    </source>
</evidence>
<dbReference type="Gene3D" id="3.30.70.3490">
    <property type="match status" value="1"/>
</dbReference>
<sequence length="936" mass="106899">MSSEEKAISPAHRTSTPSHKADSSSSYSQWDTRQSGHVLERNASVGSTDLIIGKQLLENEPIAVSKEPDSWEIIEGLKIGQTNVQKPDKHEGFMLKKRKWPLKGWHKRFFVLDNGMLKYSKSPIDTQKGKVHGSIDVGLSVMSIKKKARRIDLDTEEHIYHLKVKSQDSFDAWVSKLRHHRLYRQNEIVRSPRDASFHIFPSTSTTESSPATNATVLETKVSQNNFPWQPSIPCSSSLPETCTSGQSKVVAWLQESEEMDKCAEDLAHCQSNLVKLSKILQNLEILQRTQSAPSFTDMQANSVDKKDKRVTRRWRTKSVSKDAKIQLQEGTALKGQFGTARRRQRLAAAVATTVPFSATMSPVRLHSSNPNLCADIEFQTPPTHVSDPLENPTDYIKLQEEFCLMAQKVHSLLKSAFNSIAIEKEKLKQMVTEHDFTGHNTQMIRLRQSLSQTGEQIHVSLPLSQQVSNESRLSMSESVSEFFDAQEVLLSASSSENEASDDESYISDVSDNISEDNTSVGDNISRQIMNGELTGGAFRNGRRTCLPTPSPDTSNINLWNILRNNIGKDLSKVSMPVELNEPLNTLQHLCEELEYSELLDKAAETDDPYERMVLIAAFATSGYASTYYRAGSKPFNPLLGETYECIREDKGFRFFSEQVSHHPPISACHCESKNFVFWQDIRWKNKFWGKSMEILPIGTLNVTLPKYGDCYVWNKVTTCIHNILSGRRWIEHYGEITIRNTKSSVCICKLTFIKVNYWNSNVNEVQGVVMDQEGKVVHRLFGKWHEGLYCGIAPSAKCIWRPGSMPTNYEHYYGFTRFAIELNELDPALKDLLPKTDARFRPDQRHLEDGNLETAAAEKQRIEEFQRCRRRYLEENNMEHVPKFFKKITEANQREAWVSNDTYWELRKDPGFSKVETLKLWLWFYIGRLKGNWLIL</sequence>
<dbReference type="FunFam" id="3.30.70.3490:FF:000002">
    <property type="entry name" value="Oxysterol-binding protein"/>
    <property type="match status" value="1"/>
</dbReference>
<keyword evidence="18" id="KW-1185">Reference proteome</keyword>
<dbReference type="FunFam" id="2.40.160.120:FF:000001">
    <property type="entry name" value="Oxysterol-binding protein"/>
    <property type="match status" value="1"/>
</dbReference>
<keyword evidence="11" id="KW-0446">Lipid-binding</keyword>
<evidence type="ECO:0000256" key="15">
    <source>
        <dbReference type="SAM" id="MobiDB-lite"/>
    </source>
</evidence>
<feature type="domain" description="PH" evidence="16">
    <location>
        <begin position="87"/>
        <end position="182"/>
    </location>
</feature>
<evidence type="ECO:0000256" key="14">
    <source>
        <dbReference type="RuleBase" id="RU003845"/>
    </source>
</evidence>
<accession>A0A8C6X0B7</accession>
<gene>
    <name evidence="17" type="primary">OSBPL6</name>
</gene>
<dbReference type="PANTHER" id="PTHR10972">
    <property type="entry name" value="OXYSTEROL-BINDING PROTEIN-RELATED"/>
    <property type="match status" value="1"/>
</dbReference>
<keyword evidence="10 14" id="KW-0445">Lipid transport</keyword>
<protein>
    <recommendedName>
        <fullName evidence="14">Oxysterol-binding protein</fullName>
    </recommendedName>
</protein>
<dbReference type="SUPFAM" id="SSF144000">
    <property type="entry name" value="Oxysterol-binding protein-like"/>
    <property type="match status" value="1"/>
</dbReference>
<dbReference type="Pfam" id="PF01237">
    <property type="entry name" value="Oxysterol_BP"/>
    <property type="match status" value="1"/>
</dbReference>
<dbReference type="GO" id="GO:0031965">
    <property type="term" value="C:nuclear membrane"/>
    <property type="evidence" value="ECO:0007669"/>
    <property type="project" value="TreeGrafter"/>
</dbReference>
<keyword evidence="8" id="KW-0597">Phosphoprotein</keyword>
<name>A0A8C6X0B7_NAJNA</name>
<evidence type="ECO:0000256" key="12">
    <source>
        <dbReference type="ARBA" id="ARBA00023136"/>
    </source>
</evidence>
<evidence type="ECO:0000256" key="3">
    <source>
        <dbReference type="ARBA" id="ARBA00004586"/>
    </source>
</evidence>
<dbReference type="GeneTree" id="ENSGT00940000156791"/>
<comment type="similarity">
    <text evidence="4 13">Belongs to the OSBP family.</text>
</comment>
<keyword evidence="12" id="KW-0472">Membrane</keyword>
<dbReference type="InterPro" id="IPR018494">
    <property type="entry name" value="Oxysterol-bd_CS"/>
</dbReference>
<dbReference type="GO" id="GO:0097038">
    <property type="term" value="C:perinuclear endoplasmic reticulum"/>
    <property type="evidence" value="ECO:0007669"/>
    <property type="project" value="TreeGrafter"/>
</dbReference>
<dbReference type="GO" id="GO:0005886">
    <property type="term" value="C:plasma membrane"/>
    <property type="evidence" value="ECO:0007669"/>
    <property type="project" value="UniProtKB-SubCell"/>
</dbReference>
<keyword evidence="6" id="KW-1003">Cell membrane</keyword>
<evidence type="ECO:0000313" key="18">
    <source>
        <dbReference type="Proteomes" id="UP000694559"/>
    </source>
</evidence>
<dbReference type="GO" id="GO:0006699">
    <property type="term" value="P:bile acid biosynthetic process"/>
    <property type="evidence" value="ECO:0007669"/>
    <property type="project" value="UniProtKB-ARBA"/>
</dbReference>
<dbReference type="InterPro" id="IPR011993">
    <property type="entry name" value="PH-like_dom_sf"/>
</dbReference>
<keyword evidence="9" id="KW-0256">Endoplasmic reticulum</keyword>
<organism evidence="17 18">
    <name type="scientific">Naja naja</name>
    <name type="common">Indian cobra</name>
    <dbReference type="NCBI Taxonomy" id="35670"/>
    <lineage>
        <taxon>Eukaryota</taxon>
        <taxon>Metazoa</taxon>
        <taxon>Chordata</taxon>
        <taxon>Craniata</taxon>
        <taxon>Vertebrata</taxon>
        <taxon>Euteleostomi</taxon>
        <taxon>Lepidosauria</taxon>
        <taxon>Squamata</taxon>
        <taxon>Bifurcata</taxon>
        <taxon>Unidentata</taxon>
        <taxon>Episquamata</taxon>
        <taxon>Toxicofera</taxon>
        <taxon>Serpentes</taxon>
        <taxon>Colubroidea</taxon>
        <taxon>Elapidae</taxon>
        <taxon>Elapinae</taxon>
        <taxon>Naja</taxon>
    </lineage>
</organism>
<dbReference type="Pfam" id="PF15409">
    <property type="entry name" value="PH_8"/>
    <property type="match status" value="1"/>
</dbReference>
<dbReference type="InterPro" id="IPR000648">
    <property type="entry name" value="Oxysterol-bd"/>
</dbReference>
<reference evidence="17" key="1">
    <citation type="submission" date="2025-08" db="UniProtKB">
        <authorList>
            <consortium name="Ensembl"/>
        </authorList>
    </citation>
    <scope>IDENTIFICATION</scope>
</reference>
<dbReference type="PROSITE" id="PS50003">
    <property type="entry name" value="PH_DOMAIN"/>
    <property type="match status" value="1"/>
</dbReference>
<keyword evidence="7" id="KW-0963">Cytoplasm</keyword>
<feature type="compositionally biased region" description="Polar residues" evidence="15">
    <location>
        <begin position="507"/>
        <end position="522"/>
    </location>
</feature>
<dbReference type="SMART" id="SM00233">
    <property type="entry name" value="PH"/>
    <property type="match status" value="1"/>
</dbReference>
<proteinExistence type="inferred from homology"/>
<feature type="region of interest" description="Disordered" evidence="15">
    <location>
        <begin position="1"/>
        <end position="33"/>
    </location>
</feature>
<dbReference type="Gene3D" id="2.30.29.30">
    <property type="entry name" value="Pleckstrin-homology domain (PH domain)/Phosphotyrosine-binding domain (PTB)"/>
    <property type="match status" value="1"/>
</dbReference>
<evidence type="ECO:0000256" key="5">
    <source>
        <dbReference type="ARBA" id="ARBA00022448"/>
    </source>
</evidence>
<dbReference type="PROSITE" id="PS01013">
    <property type="entry name" value="OSBP"/>
    <property type="match status" value="1"/>
</dbReference>
<evidence type="ECO:0000256" key="9">
    <source>
        <dbReference type="ARBA" id="ARBA00022824"/>
    </source>
</evidence>
<dbReference type="OrthoDB" id="1854502at2759"/>
<evidence type="ECO:0000256" key="2">
    <source>
        <dbReference type="ARBA" id="ARBA00004514"/>
    </source>
</evidence>
<evidence type="ECO:0000256" key="1">
    <source>
        <dbReference type="ARBA" id="ARBA00004236"/>
    </source>
</evidence>
<evidence type="ECO:0000256" key="7">
    <source>
        <dbReference type="ARBA" id="ARBA00022490"/>
    </source>
</evidence>
<keyword evidence="5 14" id="KW-0813">Transport</keyword>
<dbReference type="Ensembl" id="ENSNNAT00000000101.1">
    <property type="protein sequence ID" value="ENSNNAP00000000094.1"/>
    <property type="gene ID" value="ENSNNAG00000000050.1"/>
</dbReference>
<feature type="compositionally biased region" description="Polar residues" evidence="15">
    <location>
        <begin position="12"/>
        <end position="33"/>
    </location>
</feature>
<reference evidence="17" key="2">
    <citation type="submission" date="2025-09" db="UniProtKB">
        <authorList>
            <consortium name="Ensembl"/>
        </authorList>
    </citation>
    <scope>IDENTIFICATION</scope>
</reference>
<evidence type="ECO:0000259" key="16">
    <source>
        <dbReference type="PROSITE" id="PS50003"/>
    </source>
</evidence>
<evidence type="ECO:0000256" key="10">
    <source>
        <dbReference type="ARBA" id="ARBA00023055"/>
    </source>
</evidence>
<evidence type="ECO:0000256" key="13">
    <source>
        <dbReference type="RuleBase" id="RU003844"/>
    </source>
</evidence>
<dbReference type="Gene3D" id="2.40.160.120">
    <property type="match status" value="1"/>
</dbReference>
<evidence type="ECO:0000256" key="6">
    <source>
        <dbReference type="ARBA" id="ARBA00022475"/>
    </source>
</evidence>
<evidence type="ECO:0000256" key="11">
    <source>
        <dbReference type="ARBA" id="ARBA00023121"/>
    </source>
</evidence>
<dbReference type="Proteomes" id="UP000694559">
    <property type="component" value="Unplaced"/>
</dbReference>
<dbReference type="FunFam" id="2.30.29.30:FF:000011">
    <property type="entry name" value="Oxysterol-binding protein"/>
    <property type="match status" value="1"/>
</dbReference>
<dbReference type="InterPro" id="IPR041680">
    <property type="entry name" value="PH_8"/>
</dbReference>
<dbReference type="GO" id="GO:0005829">
    <property type="term" value="C:cytosol"/>
    <property type="evidence" value="ECO:0007669"/>
    <property type="project" value="UniProtKB-SubCell"/>
</dbReference>
<dbReference type="GO" id="GO:0015485">
    <property type="term" value="F:cholesterol binding"/>
    <property type="evidence" value="ECO:0007669"/>
    <property type="project" value="TreeGrafter"/>
</dbReference>
<dbReference type="AlphaFoldDB" id="A0A8C6X0B7"/>
<dbReference type="GO" id="GO:0005789">
    <property type="term" value="C:endoplasmic reticulum membrane"/>
    <property type="evidence" value="ECO:0007669"/>
    <property type="project" value="UniProtKB-SubCell"/>
</dbReference>
<dbReference type="InterPro" id="IPR001849">
    <property type="entry name" value="PH_domain"/>
</dbReference>
<dbReference type="SUPFAM" id="SSF50729">
    <property type="entry name" value="PH domain-like"/>
    <property type="match status" value="1"/>
</dbReference>
<evidence type="ECO:0000313" key="17">
    <source>
        <dbReference type="Ensembl" id="ENSNNAP00000000094.1"/>
    </source>
</evidence>
<evidence type="ECO:0000256" key="8">
    <source>
        <dbReference type="ARBA" id="ARBA00022553"/>
    </source>
</evidence>